<evidence type="ECO:0000313" key="4">
    <source>
        <dbReference type="Proteomes" id="UP000308768"/>
    </source>
</evidence>
<proteinExistence type="predicted"/>
<reference evidence="3 4" key="1">
    <citation type="submission" date="2017-03" db="EMBL/GenBank/DDBJ databases">
        <title>Genomes of endolithic fungi from Antarctica.</title>
        <authorList>
            <person name="Coleine C."/>
            <person name="Masonjones S."/>
            <person name="Stajich J.E."/>
        </authorList>
    </citation>
    <scope>NUCLEOTIDE SEQUENCE [LARGE SCALE GENOMIC DNA]</scope>
    <source>
        <strain evidence="3 4">CCFEE 5187</strain>
    </source>
</reference>
<dbReference type="STRING" id="331657.A0A4V5NGK5"/>
<keyword evidence="2" id="KW-1133">Transmembrane helix</keyword>
<sequence>MVSRSTTKRNAHSEKPSLFPLSSQHSTRTPPPPFTLAPPNLSPFLDLLDTSKVYITHVDTLPWQFKRRVFTVPILLNIAIAVLLLYRLYAILPTYLAIFASTLGYWTRETVDKSGKSTKQLLWLSVRRGAMFLVDFVLFRFILPWPVTFFFEAPANPVSWRWRVGFRDQEVIVRVSRKWGTEELLHGVVQGEQNPFFKVRILPAIDRQWMYGKTGYLMMDKNWDLEFALMIEVTALVTARALSFDDLQRSVIAYSEELSSWLLWPVHKPDEASSGGEEGRKRIIRFKDTLTALGKESVFFRWIELVQYESSQSGGFTPERQQSAVAKARQLFQEQGIDFEEFLSAVGGVDGLPGLERGR</sequence>
<keyword evidence="2" id="KW-0472">Membrane</keyword>
<evidence type="ECO:0000313" key="3">
    <source>
        <dbReference type="EMBL" id="TKA70319.1"/>
    </source>
</evidence>
<dbReference type="AlphaFoldDB" id="A0A4V5NGK5"/>
<dbReference type="Proteomes" id="UP000308768">
    <property type="component" value="Unassembled WGS sequence"/>
</dbReference>
<protein>
    <submittedName>
        <fullName evidence="3">Uncharacterized protein</fullName>
    </submittedName>
</protein>
<feature type="compositionally biased region" description="Basic residues" evidence="1">
    <location>
        <begin position="1"/>
        <end position="10"/>
    </location>
</feature>
<dbReference type="OrthoDB" id="5421757at2759"/>
<feature type="region of interest" description="Disordered" evidence="1">
    <location>
        <begin position="1"/>
        <end position="32"/>
    </location>
</feature>
<evidence type="ECO:0000256" key="1">
    <source>
        <dbReference type="SAM" id="MobiDB-lite"/>
    </source>
</evidence>
<comment type="caution">
    <text evidence="3">The sequence shown here is derived from an EMBL/GenBank/DDBJ whole genome shotgun (WGS) entry which is preliminary data.</text>
</comment>
<keyword evidence="4" id="KW-1185">Reference proteome</keyword>
<accession>A0A4V5NGK5</accession>
<keyword evidence="2" id="KW-0812">Transmembrane</keyword>
<evidence type="ECO:0000256" key="2">
    <source>
        <dbReference type="SAM" id="Phobius"/>
    </source>
</evidence>
<dbReference type="EMBL" id="NAJN01000655">
    <property type="protein sequence ID" value="TKA70319.1"/>
    <property type="molecule type" value="Genomic_DNA"/>
</dbReference>
<name>A0A4V5NGK5_9PEZI</name>
<gene>
    <name evidence="3" type="ORF">B0A49_11950</name>
</gene>
<organism evidence="3 4">
    <name type="scientific">Cryomyces minteri</name>
    <dbReference type="NCBI Taxonomy" id="331657"/>
    <lineage>
        <taxon>Eukaryota</taxon>
        <taxon>Fungi</taxon>
        <taxon>Dikarya</taxon>
        <taxon>Ascomycota</taxon>
        <taxon>Pezizomycotina</taxon>
        <taxon>Dothideomycetes</taxon>
        <taxon>Dothideomycetes incertae sedis</taxon>
        <taxon>Cryomyces</taxon>
    </lineage>
</organism>
<feature type="transmembrane region" description="Helical" evidence="2">
    <location>
        <begin position="69"/>
        <end position="86"/>
    </location>
</feature>